<dbReference type="STRING" id="1392877.SAMN05216221_3527"/>
<accession>A0A1H1XS15</accession>
<dbReference type="CDD" id="cd20708">
    <property type="entry name" value="MIX_IV"/>
    <property type="match status" value="1"/>
</dbReference>
<organism evidence="2 3">
    <name type="scientific">Pseudomonas oryzae</name>
    <dbReference type="NCBI Taxonomy" id="1392877"/>
    <lineage>
        <taxon>Bacteria</taxon>
        <taxon>Pseudomonadati</taxon>
        <taxon>Pseudomonadota</taxon>
        <taxon>Gammaproteobacteria</taxon>
        <taxon>Pseudomonadales</taxon>
        <taxon>Pseudomonadaceae</taxon>
        <taxon>Pseudomonas</taxon>
    </lineage>
</organism>
<sequence>MAAPANFKPAACPLLSAVWPMRYAIGTTPAIDTSAFELPALTGNFPPLGEAYDDGQGQPLNYTARLLRDGWLYVWQAGQKRLLEYKVSTARLTETSRGGKVIDASARPYLLVPAGAALGLVWSPAQWSDAQFHAAKTNAKVRQRIMRTLTPGVAPFSGKPDGIRPAQGDYLSPQGFGWSCEASPGLPDWARTLNDMGRCEQQAYAVVDDAWGVLLDLAALLRRRKAGFDAFRTKHSEEWAIADVLKQLSDSDNQLRQNMPSMTRFDRLQAAWKQQQDEEAAYANDMRRLATLWVGWFETLGQKTPASLETACGHFDITQPEARALLEANFAAGCLGPAETSLGVKSLTRALDYSSLGDARPWLLWALLGLYERASVPELKTLLDSGDNLNDNLGATAKSGAQMGRALALTAMINLAANKFAQRRLADASEALFIALSPVAGVHLHNANAEQPLNAAAKAFMAASLARSGQRLAVHAADPRQIGEWLSEQMGTRSQLPSKFKLTPLAGAVKEALPFFHLVPAQTVQATAKLLPLDPQLAATHPGDLLSMGKEAVSRAPLKCLLVMMAGWNLTVGGKQLYDAASVKGLFNAASSGFGVLSAGSATLQKVVELNWDAAVKATGSMSVSAQATLANALGLGAGTFALQGIVSGLDTVVYGMEVLEAYRAGDLDTAAINAGLTVASAANLTLMVQAFRAYRAARAAVLAGEAAAMARGLGVMPHLAPKALGLALTIFAGVFMRLYTKDTPLEAWVKGTRFGTHPADWANSYTKSMLEFYKVVFPVSFDAYRLNELNPYTGMVETTYLILRLPGQMSLTNEMIHFKGEEVWGGILGFGSRKKAVEWAGKDFDRHSGTRVQAEIGVATFRRVYHEENGQELNQISGKLTYYPVPGLALPPITIKEIAWI</sequence>
<dbReference type="Pfam" id="PF20249">
    <property type="entry name" value="VasX_N"/>
    <property type="match status" value="1"/>
</dbReference>
<protein>
    <recommendedName>
        <fullName evidence="1">Toxin VasX N-terminal region domain-containing protein</fullName>
    </recommendedName>
</protein>
<dbReference type="InterPro" id="IPR046864">
    <property type="entry name" value="VasX_N"/>
</dbReference>
<proteinExistence type="predicted"/>
<evidence type="ECO:0000259" key="1">
    <source>
        <dbReference type="Pfam" id="PF20249"/>
    </source>
</evidence>
<evidence type="ECO:0000313" key="3">
    <source>
        <dbReference type="Proteomes" id="UP000243359"/>
    </source>
</evidence>
<evidence type="ECO:0000313" key="2">
    <source>
        <dbReference type="EMBL" id="SDT12038.1"/>
    </source>
</evidence>
<dbReference type="AlphaFoldDB" id="A0A1H1XS15"/>
<dbReference type="RefSeq" id="WP_090350928.1">
    <property type="nucleotide sequence ID" value="NZ_LT629751.1"/>
</dbReference>
<name>A0A1H1XS15_9PSED</name>
<reference evidence="3" key="1">
    <citation type="submission" date="2016-10" db="EMBL/GenBank/DDBJ databases">
        <authorList>
            <person name="Varghese N."/>
            <person name="Submissions S."/>
        </authorList>
    </citation>
    <scope>NUCLEOTIDE SEQUENCE [LARGE SCALE GENOMIC DNA]</scope>
    <source>
        <strain evidence="3">KCTC 32247</strain>
    </source>
</reference>
<gene>
    <name evidence="2" type="ORF">SAMN05216221_3527</name>
</gene>
<dbReference type="OrthoDB" id="6339631at2"/>
<feature type="domain" description="Toxin VasX N-terminal region" evidence="1">
    <location>
        <begin position="17"/>
        <end position="152"/>
    </location>
</feature>
<dbReference type="EMBL" id="LT629751">
    <property type="protein sequence ID" value="SDT12038.1"/>
    <property type="molecule type" value="Genomic_DNA"/>
</dbReference>
<dbReference type="Proteomes" id="UP000243359">
    <property type="component" value="Chromosome I"/>
</dbReference>
<keyword evidence="3" id="KW-1185">Reference proteome</keyword>